<dbReference type="EMBL" id="JBJQOH010000007">
    <property type="protein sequence ID" value="KAL3681478.1"/>
    <property type="molecule type" value="Genomic_DNA"/>
</dbReference>
<sequence length="404" mass="45893">MPTLTFESEADDKTMVMKWKQSALYKAILLFRYENKKGDIRRRSRTSSNSGKSDGKTRRCETDQATDCKKQKTEKVRPQDQSMGDEEDHGKHSGQHRATDILEEVKHSGDVRKARLVLEGRKVSFANCAKNFLKPVNRSDDEDEYMEAIPSSSLPQSCEVQKARHARVAQKASFSDRVKNYLRSIKDSDDEEGYTETIPSQTLDQYEKLRNEDISDEEFTKLLASPPQLLSSHRKKTWQSINHSKKQEDEDSFADLLVNPQCQDSATKKTEGRDIDNSEELQDKDIHDQEPGDGDLLAELQPMYSRRKKTQEVVNPVTDARIAVETTTTSTHFTTTNSVTKSGKATSAISLQKEVPSIFVENEALQRNQRTETPRRTSHRLKSKMYQSVLSTPPSPEMLAAVSD</sequence>
<feature type="compositionally biased region" description="Basic and acidic residues" evidence="1">
    <location>
        <begin position="97"/>
        <end position="106"/>
    </location>
</feature>
<gene>
    <name evidence="2" type="ORF">R1sor_024434</name>
</gene>
<evidence type="ECO:0000256" key="1">
    <source>
        <dbReference type="SAM" id="MobiDB-lite"/>
    </source>
</evidence>
<accession>A0ABD3GQN7</accession>
<feature type="region of interest" description="Disordered" evidence="1">
    <location>
        <begin position="231"/>
        <end position="296"/>
    </location>
</feature>
<dbReference type="AlphaFoldDB" id="A0ABD3GQN7"/>
<organism evidence="2 3">
    <name type="scientific">Riccia sorocarpa</name>
    <dbReference type="NCBI Taxonomy" id="122646"/>
    <lineage>
        <taxon>Eukaryota</taxon>
        <taxon>Viridiplantae</taxon>
        <taxon>Streptophyta</taxon>
        <taxon>Embryophyta</taxon>
        <taxon>Marchantiophyta</taxon>
        <taxon>Marchantiopsida</taxon>
        <taxon>Marchantiidae</taxon>
        <taxon>Marchantiales</taxon>
        <taxon>Ricciaceae</taxon>
        <taxon>Riccia</taxon>
    </lineage>
</organism>
<proteinExistence type="predicted"/>
<dbReference type="Proteomes" id="UP001633002">
    <property type="component" value="Unassembled WGS sequence"/>
</dbReference>
<keyword evidence="3" id="KW-1185">Reference proteome</keyword>
<protein>
    <submittedName>
        <fullName evidence="2">Uncharacterized protein</fullName>
    </submittedName>
</protein>
<comment type="caution">
    <text evidence="2">The sequence shown here is derived from an EMBL/GenBank/DDBJ whole genome shotgun (WGS) entry which is preliminary data.</text>
</comment>
<feature type="compositionally biased region" description="Basic and acidic residues" evidence="1">
    <location>
        <begin position="266"/>
        <end position="290"/>
    </location>
</feature>
<feature type="region of interest" description="Disordered" evidence="1">
    <location>
        <begin position="39"/>
        <end position="106"/>
    </location>
</feature>
<name>A0ABD3GQN7_9MARC</name>
<feature type="compositionally biased region" description="Basic and acidic residues" evidence="1">
    <location>
        <begin position="53"/>
        <end position="78"/>
    </location>
</feature>
<evidence type="ECO:0000313" key="2">
    <source>
        <dbReference type="EMBL" id="KAL3681478.1"/>
    </source>
</evidence>
<evidence type="ECO:0000313" key="3">
    <source>
        <dbReference type="Proteomes" id="UP001633002"/>
    </source>
</evidence>
<reference evidence="2 3" key="1">
    <citation type="submission" date="2024-09" db="EMBL/GenBank/DDBJ databases">
        <title>Chromosome-scale assembly of Riccia sorocarpa.</title>
        <authorList>
            <person name="Paukszto L."/>
        </authorList>
    </citation>
    <scope>NUCLEOTIDE SEQUENCE [LARGE SCALE GENOMIC DNA]</scope>
    <source>
        <strain evidence="2">LP-2024</strain>
        <tissue evidence="2">Aerial parts of the thallus</tissue>
    </source>
</reference>